<feature type="coiled-coil region" evidence="1">
    <location>
        <begin position="103"/>
        <end position="155"/>
    </location>
</feature>
<organism evidence="3 4">
    <name type="scientific">Gimesia chilikensis</name>
    <dbReference type="NCBI Taxonomy" id="2605989"/>
    <lineage>
        <taxon>Bacteria</taxon>
        <taxon>Pseudomonadati</taxon>
        <taxon>Planctomycetota</taxon>
        <taxon>Planctomycetia</taxon>
        <taxon>Planctomycetales</taxon>
        <taxon>Planctomycetaceae</taxon>
        <taxon>Gimesia</taxon>
    </lineage>
</organism>
<keyword evidence="4" id="KW-1185">Reference proteome</keyword>
<gene>
    <name evidence="3" type="ORF">HG66A1_54990</name>
</gene>
<feature type="signal peptide" evidence="2">
    <location>
        <begin position="1"/>
        <end position="22"/>
    </location>
</feature>
<evidence type="ECO:0000256" key="2">
    <source>
        <dbReference type="SAM" id="SignalP"/>
    </source>
</evidence>
<keyword evidence="2" id="KW-0732">Signal</keyword>
<feature type="chain" id="PRO_5021775070" evidence="2">
    <location>
        <begin position="23"/>
        <end position="270"/>
    </location>
</feature>
<reference evidence="3 4" key="1">
    <citation type="submission" date="2019-02" db="EMBL/GenBank/DDBJ databases">
        <title>Deep-cultivation of Planctomycetes and their phenomic and genomic characterization uncovers novel biology.</title>
        <authorList>
            <person name="Wiegand S."/>
            <person name="Jogler M."/>
            <person name="Boedeker C."/>
            <person name="Pinto D."/>
            <person name="Vollmers J."/>
            <person name="Rivas-Marin E."/>
            <person name="Kohn T."/>
            <person name="Peeters S.H."/>
            <person name="Heuer A."/>
            <person name="Rast P."/>
            <person name="Oberbeckmann S."/>
            <person name="Bunk B."/>
            <person name="Jeske O."/>
            <person name="Meyerdierks A."/>
            <person name="Storesund J.E."/>
            <person name="Kallscheuer N."/>
            <person name="Luecker S."/>
            <person name="Lage O.M."/>
            <person name="Pohl T."/>
            <person name="Merkel B.J."/>
            <person name="Hornburger P."/>
            <person name="Mueller R.-W."/>
            <person name="Bruemmer F."/>
            <person name="Labrenz M."/>
            <person name="Spormann A.M."/>
            <person name="Op den Camp H."/>
            <person name="Overmann J."/>
            <person name="Amann R."/>
            <person name="Jetten M.S.M."/>
            <person name="Mascher T."/>
            <person name="Medema M.H."/>
            <person name="Devos D.P."/>
            <person name="Kaster A.-K."/>
            <person name="Ovreas L."/>
            <person name="Rohde M."/>
            <person name="Galperin M.Y."/>
            <person name="Jogler C."/>
        </authorList>
    </citation>
    <scope>NUCLEOTIDE SEQUENCE [LARGE SCALE GENOMIC DNA]</scope>
    <source>
        <strain evidence="3 4">HG66A1</strain>
    </source>
</reference>
<dbReference type="EMBL" id="CP036266">
    <property type="protein sequence ID" value="QDT23677.1"/>
    <property type="molecule type" value="Genomic_DNA"/>
</dbReference>
<dbReference type="AlphaFoldDB" id="A0A517PWC8"/>
<keyword evidence="1" id="KW-0175">Coiled coil</keyword>
<name>A0A517PWC8_9PLAN</name>
<proteinExistence type="predicted"/>
<dbReference type="OrthoDB" id="10016539at2"/>
<dbReference type="Proteomes" id="UP000320421">
    <property type="component" value="Chromosome"/>
</dbReference>
<evidence type="ECO:0000256" key="1">
    <source>
        <dbReference type="SAM" id="Coils"/>
    </source>
</evidence>
<dbReference type="PROSITE" id="PS51257">
    <property type="entry name" value="PROKAR_LIPOPROTEIN"/>
    <property type="match status" value="1"/>
</dbReference>
<dbReference type="RefSeq" id="WP_145191424.1">
    <property type="nucleotide sequence ID" value="NZ_CP036266.1"/>
</dbReference>
<evidence type="ECO:0000313" key="4">
    <source>
        <dbReference type="Proteomes" id="UP000320421"/>
    </source>
</evidence>
<protein>
    <submittedName>
        <fullName evidence="3">Uncharacterized protein</fullName>
    </submittedName>
</protein>
<evidence type="ECO:0000313" key="3">
    <source>
        <dbReference type="EMBL" id="QDT23677.1"/>
    </source>
</evidence>
<sequence precursor="true">MTRFLRLFSLPMILLTISGGCATVGTPADLYQRIADRMQEKAKAKQLAKAMRKTAKEEKHKSKHCEDYVMEQGRLEEATETDVNFKLQNGIEFVDFALDFDEIKKLEKQQAKYDQEYDEAKKAWVEYEDERERRYLKLKREHAKLQANAAENTQDGCTNKVISNCCIPPLKEYVKSEPPKRRSVGIDEIPITVRMNVKLNAEAPTFEQAKINRKFIPAKAAKESCCPQCGTQGCTDSCTSCGFKAMKNAAANLVPPAPAITEKIGSFDEI</sequence>
<accession>A0A517PWC8</accession>